<evidence type="ECO:0000256" key="3">
    <source>
        <dbReference type="ARBA" id="ARBA00022448"/>
    </source>
</evidence>
<keyword evidence="5" id="KW-0677">Repeat</keyword>
<dbReference type="PANTHER" id="PTHR10662">
    <property type="entry name" value="NUCLEAR RNA EXPORT FACTOR"/>
    <property type="match status" value="1"/>
</dbReference>
<keyword evidence="3" id="KW-0813">Transport</keyword>
<dbReference type="Gene3D" id="1.10.8.10">
    <property type="entry name" value="DNA helicase RuvA subunit, C-terminal domain"/>
    <property type="match status" value="1"/>
</dbReference>
<dbReference type="GO" id="GO:0003723">
    <property type="term" value="F:RNA binding"/>
    <property type="evidence" value="ECO:0007669"/>
    <property type="project" value="TreeGrafter"/>
</dbReference>
<dbReference type="SUPFAM" id="SSF54427">
    <property type="entry name" value="NTF2-like"/>
    <property type="match status" value="1"/>
</dbReference>
<evidence type="ECO:0000256" key="4">
    <source>
        <dbReference type="ARBA" id="ARBA00022614"/>
    </source>
</evidence>
<protein>
    <submittedName>
        <fullName evidence="11">mRNA export factor TAP/MEX67</fullName>
    </submittedName>
</protein>
<dbReference type="Gene3D" id="3.80.10.10">
    <property type="entry name" value="Ribonuclease Inhibitor"/>
    <property type="match status" value="1"/>
</dbReference>
<comment type="subcellular location">
    <subcellularLocation>
        <location evidence="1">Nucleus</location>
    </subcellularLocation>
</comment>
<keyword evidence="6" id="KW-0509">mRNA transport</keyword>
<proteinExistence type="inferred from homology"/>
<feature type="compositionally biased region" description="Gly residues" evidence="8">
    <location>
        <begin position="14"/>
        <end position="26"/>
    </location>
</feature>
<dbReference type="Pfam" id="PF03943">
    <property type="entry name" value="TAP_C"/>
    <property type="match status" value="1"/>
</dbReference>
<organism evidence="11">
    <name type="scientific">Phaffia rhodozyma</name>
    <name type="common">Yeast</name>
    <name type="synonym">Xanthophyllomyces dendrorhous</name>
    <dbReference type="NCBI Taxonomy" id="264483"/>
    <lineage>
        <taxon>Eukaryota</taxon>
        <taxon>Fungi</taxon>
        <taxon>Dikarya</taxon>
        <taxon>Basidiomycota</taxon>
        <taxon>Agaricomycotina</taxon>
        <taxon>Tremellomycetes</taxon>
        <taxon>Cystofilobasidiales</taxon>
        <taxon>Mrakiaceae</taxon>
        <taxon>Phaffia</taxon>
    </lineage>
</organism>
<evidence type="ECO:0000259" key="9">
    <source>
        <dbReference type="PROSITE" id="PS50177"/>
    </source>
</evidence>
<dbReference type="PROSITE" id="PS51281">
    <property type="entry name" value="TAP_C"/>
    <property type="match status" value="1"/>
</dbReference>
<sequence length="615" mass="65803">MSIAEARMEMTSGSGPGPGSGSGSGSGTRPSGRGKGGRRGAVSGRNHAPGSLPNKPSDTTMADPGGHSIRGSSGSHKDKAHGRSDGGGRAGSGSGAGKGGKGSNRANPLAGAKPRVGAVEILRTWMAGRWNAGAAMLDLSKMSTDSYLLERSVFPPGHKGTKSAMAKVIWKLAAELKPPVVTVSYENNGLNSLESLEYMGQFLPSVRNLSISKNPLRDLQAVKSILSLKSGLDNLRELVTVDTPFRDKEITARGEEGYRTLMTSHFPFLRMLDSEPIFSITFDLTADEVPVAPSLPPSSTTASNSQDAVSRPVPSFPLDINQNFILGDADFVNAFLAKFFPLFDNSRISLAPVYLPTSTFSLTISTNVPHRVRYGTVNDHLPNQKSLTWKAYTAHSRNLMRMSKLADRITRLHVGGDDILKAFVGDKSKNGKDVVEGVPFTKHPIDQADKWSVDSFPIEREGATPLLMVNVHGEFEEMPSMGMRSFDRSFILSPSPPNSPAQAAGWPCVILSDMLTVRLYSGSKMFSGGSLPVQPGTTLVAVPLGVGPVAGSAPPTVLTDAEKEIRVSQFAEKSGLTIPFTVQCLDGNGWDLDRAWINFMELKDQIPPEAFTRPV</sequence>
<accession>A0A0F7SX72</accession>
<dbReference type="EMBL" id="LN483166">
    <property type="protein sequence ID" value="CED84783.1"/>
    <property type="molecule type" value="Genomic_DNA"/>
</dbReference>
<keyword evidence="7" id="KW-0539">Nucleus</keyword>
<dbReference type="AlphaFoldDB" id="A0A0F7SX72"/>
<feature type="compositionally biased region" description="Low complexity" evidence="8">
    <location>
        <begin position="65"/>
        <end position="74"/>
    </location>
</feature>
<feature type="compositionally biased region" description="Basic and acidic residues" evidence="8">
    <location>
        <begin position="75"/>
        <end position="86"/>
    </location>
</feature>
<dbReference type="CDD" id="cd14342">
    <property type="entry name" value="UBA_TAP-C"/>
    <property type="match status" value="1"/>
</dbReference>
<dbReference type="PROSITE" id="PS50177">
    <property type="entry name" value="NTF2_DOMAIN"/>
    <property type="match status" value="1"/>
</dbReference>
<evidence type="ECO:0000256" key="8">
    <source>
        <dbReference type="SAM" id="MobiDB-lite"/>
    </source>
</evidence>
<reference evidence="11" key="1">
    <citation type="submission" date="2014-08" db="EMBL/GenBank/DDBJ databases">
        <authorList>
            <person name="Sharma Rahul"/>
            <person name="Thines Marco"/>
        </authorList>
    </citation>
    <scope>NUCLEOTIDE SEQUENCE</scope>
</reference>
<feature type="compositionally biased region" description="Gly residues" evidence="8">
    <location>
        <begin position="87"/>
        <end position="102"/>
    </location>
</feature>
<dbReference type="InterPro" id="IPR002075">
    <property type="entry name" value="NTF2_dom"/>
</dbReference>
<evidence type="ECO:0000256" key="2">
    <source>
        <dbReference type="ARBA" id="ARBA00009285"/>
    </source>
</evidence>
<feature type="domain" description="TAP-C" evidence="10">
    <location>
        <begin position="561"/>
        <end position="614"/>
    </location>
</feature>
<evidence type="ECO:0000313" key="11">
    <source>
        <dbReference type="EMBL" id="CED84783.1"/>
    </source>
</evidence>
<name>A0A0F7SX72_PHARH</name>
<dbReference type="SUPFAM" id="SSF52058">
    <property type="entry name" value="L domain-like"/>
    <property type="match status" value="1"/>
</dbReference>
<evidence type="ECO:0000256" key="6">
    <source>
        <dbReference type="ARBA" id="ARBA00022816"/>
    </source>
</evidence>
<dbReference type="InterPro" id="IPR018222">
    <property type="entry name" value="Nuclear_transport_factor_2_euk"/>
</dbReference>
<keyword evidence="4" id="KW-0433">Leucine-rich repeat</keyword>
<evidence type="ECO:0000256" key="1">
    <source>
        <dbReference type="ARBA" id="ARBA00004123"/>
    </source>
</evidence>
<dbReference type="InterPro" id="IPR005637">
    <property type="entry name" value="TAP_C_dom"/>
</dbReference>
<dbReference type="SMART" id="SM00804">
    <property type="entry name" value="TAP_C"/>
    <property type="match status" value="1"/>
</dbReference>
<dbReference type="InterPro" id="IPR032675">
    <property type="entry name" value="LRR_dom_sf"/>
</dbReference>
<feature type="domain" description="NTF2" evidence="9">
    <location>
        <begin position="331"/>
        <end position="517"/>
    </location>
</feature>
<dbReference type="PANTHER" id="PTHR10662:SF22">
    <property type="entry name" value="NUCLEAR RNA EXPORT FACTOR 1"/>
    <property type="match status" value="1"/>
</dbReference>
<evidence type="ECO:0000256" key="7">
    <source>
        <dbReference type="ARBA" id="ARBA00023242"/>
    </source>
</evidence>
<evidence type="ECO:0000256" key="5">
    <source>
        <dbReference type="ARBA" id="ARBA00022737"/>
    </source>
</evidence>
<feature type="region of interest" description="Disordered" evidence="8">
    <location>
        <begin position="1"/>
        <end position="111"/>
    </location>
</feature>
<dbReference type="GO" id="GO:0016973">
    <property type="term" value="P:poly(A)+ mRNA export from nucleus"/>
    <property type="evidence" value="ECO:0007669"/>
    <property type="project" value="TreeGrafter"/>
</dbReference>
<dbReference type="GO" id="GO:0005634">
    <property type="term" value="C:nucleus"/>
    <property type="evidence" value="ECO:0007669"/>
    <property type="project" value="UniProtKB-SubCell"/>
</dbReference>
<dbReference type="InterPro" id="IPR030217">
    <property type="entry name" value="NXF_fam"/>
</dbReference>
<dbReference type="Pfam" id="PF22602">
    <property type="entry name" value="NXF_NTF2"/>
    <property type="match status" value="1"/>
</dbReference>
<dbReference type="SUPFAM" id="SSF46934">
    <property type="entry name" value="UBA-like"/>
    <property type="match status" value="1"/>
</dbReference>
<dbReference type="InterPro" id="IPR032710">
    <property type="entry name" value="NTF2-like_dom_sf"/>
</dbReference>
<dbReference type="InterPro" id="IPR009060">
    <property type="entry name" value="UBA-like_sf"/>
</dbReference>
<comment type="similarity">
    <text evidence="2">Belongs to the NXF family.</text>
</comment>
<evidence type="ECO:0000259" key="10">
    <source>
        <dbReference type="PROSITE" id="PS51281"/>
    </source>
</evidence>
<dbReference type="Gene3D" id="3.10.450.50">
    <property type="match status" value="1"/>
</dbReference>